<proteinExistence type="predicted"/>
<name>A0A0D0EBE1_9AGAM</name>
<protein>
    <submittedName>
        <fullName evidence="2">Unplaced genomic scaffold scaffold_112, whole genome shotgun sequence</fullName>
    </submittedName>
</protein>
<feature type="compositionally biased region" description="Polar residues" evidence="1">
    <location>
        <begin position="11"/>
        <end position="28"/>
    </location>
</feature>
<evidence type="ECO:0000256" key="1">
    <source>
        <dbReference type="SAM" id="MobiDB-lite"/>
    </source>
</evidence>
<feature type="region of interest" description="Disordered" evidence="1">
    <location>
        <begin position="1"/>
        <end position="60"/>
    </location>
</feature>
<dbReference type="AlphaFoldDB" id="A0A0D0EBE1"/>
<evidence type="ECO:0000313" key="3">
    <source>
        <dbReference type="Proteomes" id="UP000054538"/>
    </source>
</evidence>
<gene>
    <name evidence="2" type="ORF">PAXRUDRAFT_136251</name>
</gene>
<organism evidence="2 3">
    <name type="scientific">Paxillus rubicundulus Ve08.2h10</name>
    <dbReference type="NCBI Taxonomy" id="930991"/>
    <lineage>
        <taxon>Eukaryota</taxon>
        <taxon>Fungi</taxon>
        <taxon>Dikarya</taxon>
        <taxon>Basidiomycota</taxon>
        <taxon>Agaricomycotina</taxon>
        <taxon>Agaricomycetes</taxon>
        <taxon>Agaricomycetidae</taxon>
        <taxon>Boletales</taxon>
        <taxon>Paxilineae</taxon>
        <taxon>Paxillaceae</taxon>
        <taxon>Paxillus</taxon>
    </lineage>
</organism>
<reference evidence="3" key="2">
    <citation type="submission" date="2015-01" db="EMBL/GenBank/DDBJ databases">
        <title>Evolutionary Origins and Diversification of the Mycorrhizal Mutualists.</title>
        <authorList>
            <consortium name="DOE Joint Genome Institute"/>
            <consortium name="Mycorrhizal Genomics Consortium"/>
            <person name="Kohler A."/>
            <person name="Kuo A."/>
            <person name="Nagy L.G."/>
            <person name="Floudas D."/>
            <person name="Copeland A."/>
            <person name="Barry K.W."/>
            <person name="Cichocki N."/>
            <person name="Veneault-Fourrey C."/>
            <person name="LaButti K."/>
            <person name="Lindquist E.A."/>
            <person name="Lipzen A."/>
            <person name="Lundell T."/>
            <person name="Morin E."/>
            <person name="Murat C."/>
            <person name="Riley R."/>
            <person name="Ohm R."/>
            <person name="Sun H."/>
            <person name="Tunlid A."/>
            <person name="Henrissat B."/>
            <person name="Grigoriev I.V."/>
            <person name="Hibbett D.S."/>
            <person name="Martin F."/>
        </authorList>
    </citation>
    <scope>NUCLEOTIDE SEQUENCE [LARGE SCALE GENOMIC DNA]</scope>
    <source>
        <strain evidence="3">Ve08.2h10</strain>
    </source>
</reference>
<dbReference type="HOGENOM" id="CLU_125777_1_1_1"/>
<sequence length="92" mass="9731">MANHEAADALNPNTTSIGTMKPASTSYRLPNRSKGVKGKRGKGQREDRVSASATSSLGDNGGDEVCHIILLKGEECGKQSSGHVHKMGMHLE</sequence>
<keyword evidence="3" id="KW-1185">Reference proteome</keyword>
<reference evidence="2 3" key="1">
    <citation type="submission" date="2014-04" db="EMBL/GenBank/DDBJ databases">
        <authorList>
            <consortium name="DOE Joint Genome Institute"/>
            <person name="Kuo A."/>
            <person name="Kohler A."/>
            <person name="Jargeat P."/>
            <person name="Nagy L.G."/>
            <person name="Floudas D."/>
            <person name="Copeland A."/>
            <person name="Barry K.W."/>
            <person name="Cichocki N."/>
            <person name="Veneault-Fourrey C."/>
            <person name="LaButti K."/>
            <person name="Lindquist E.A."/>
            <person name="Lipzen A."/>
            <person name="Lundell T."/>
            <person name="Morin E."/>
            <person name="Murat C."/>
            <person name="Sun H."/>
            <person name="Tunlid A."/>
            <person name="Henrissat B."/>
            <person name="Grigoriev I.V."/>
            <person name="Hibbett D.S."/>
            <person name="Martin F."/>
            <person name="Nordberg H.P."/>
            <person name="Cantor M.N."/>
            <person name="Hua S.X."/>
        </authorList>
    </citation>
    <scope>NUCLEOTIDE SEQUENCE [LARGE SCALE GENOMIC DNA]</scope>
    <source>
        <strain evidence="2 3">Ve08.2h10</strain>
    </source>
</reference>
<accession>A0A0D0EBE1</accession>
<dbReference type="Proteomes" id="UP000054538">
    <property type="component" value="Unassembled WGS sequence"/>
</dbReference>
<dbReference type="InParanoid" id="A0A0D0EBE1"/>
<evidence type="ECO:0000313" key="2">
    <source>
        <dbReference type="EMBL" id="KIK97460.1"/>
    </source>
</evidence>
<dbReference type="EMBL" id="KN824934">
    <property type="protein sequence ID" value="KIK97460.1"/>
    <property type="molecule type" value="Genomic_DNA"/>
</dbReference>